<dbReference type="PIRSF" id="PIRSF017302">
    <property type="entry name" value="Gltscr2"/>
    <property type="match status" value="1"/>
</dbReference>
<dbReference type="GO" id="GO:0008097">
    <property type="term" value="F:5S rRNA binding"/>
    <property type="evidence" value="ECO:0007669"/>
    <property type="project" value="TreeGrafter"/>
</dbReference>
<evidence type="ECO:0000256" key="2">
    <source>
        <dbReference type="ARBA" id="ARBA00018339"/>
    </source>
</evidence>
<organism evidence="7 8">
    <name type="scientific">Meristemomyces frigidus</name>
    <dbReference type="NCBI Taxonomy" id="1508187"/>
    <lineage>
        <taxon>Eukaryota</taxon>
        <taxon>Fungi</taxon>
        <taxon>Dikarya</taxon>
        <taxon>Ascomycota</taxon>
        <taxon>Pezizomycotina</taxon>
        <taxon>Dothideomycetes</taxon>
        <taxon>Dothideomycetidae</taxon>
        <taxon>Mycosphaerellales</taxon>
        <taxon>Teratosphaeriaceae</taxon>
        <taxon>Meristemomyces</taxon>
    </lineage>
</organism>
<sequence>MATTAVKAPATHTQPSRKGKKAWRKNVDISEIQTGLENVREEIIKTGGVIAEKPSDALFATDLLGDSKIAKKQSSRRLLKSEEILAQRSAVPGFDGRKRKADPLAAPSTSKKQKTKDYVTHKDLQRLKHIADYGEVGLKIEDTVAHDPWEAVVVEKDERLNYLEDVPATKEPKTLKQAPIPLSATGRPVPAVRKPAAGKSYNPLVEDWSLLLSTEGSAAVEAEKSRLASEAEIAARDARAEAEAALVEKTERDDYGTDYESAWESEWDGFQSGAEGEGDVHVAKMVKRKTPAERNKIKARKEREAREKWEKKQKERDGQERRIKEIARAMSKRDKARKAAGGTVAAADEPVFDSSDDGQALPLQRRRFGKLPIPEAPLEIVLPDELEDSLRRLKPEGSLLTDRYRNYLLSGKVEVRKKHWQYRQAKTERTEKWTYKDWTLK</sequence>
<protein>
    <recommendedName>
        <fullName evidence="2 5">Ribosome biogenesis protein NOP53</fullName>
    </recommendedName>
</protein>
<dbReference type="AlphaFoldDB" id="A0AAN7TN18"/>
<evidence type="ECO:0000256" key="5">
    <source>
        <dbReference type="PIRNR" id="PIRNR017302"/>
    </source>
</evidence>
<evidence type="ECO:0000256" key="3">
    <source>
        <dbReference type="ARBA" id="ARBA00022517"/>
    </source>
</evidence>
<dbReference type="EMBL" id="JAVRRL010000005">
    <property type="protein sequence ID" value="KAK5117387.1"/>
    <property type="molecule type" value="Genomic_DNA"/>
</dbReference>
<dbReference type="InterPro" id="IPR011687">
    <property type="entry name" value="Nop53/GLTSCR2"/>
</dbReference>
<keyword evidence="3 5" id="KW-0690">Ribosome biogenesis</keyword>
<evidence type="ECO:0000313" key="7">
    <source>
        <dbReference type="EMBL" id="KAK5117387.1"/>
    </source>
</evidence>
<name>A0AAN7TN18_9PEZI</name>
<comment type="function">
    <text evidence="5">May play a role in ribosome biogenesis.</text>
</comment>
<feature type="region of interest" description="Disordered" evidence="6">
    <location>
        <begin position="173"/>
        <end position="197"/>
    </location>
</feature>
<feature type="compositionally biased region" description="Basic residues" evidence="6">
    <location>
        <begin position="15"/>
        <end position="24"/>
    </location>
</feature>
<dbReference type="GO" id="GO:0005730">
    <property type="term" value="C:nucleolus"/>
    <property type="evidence" value="ECO:0007669"/>
    <property type="project" value="UniProtKB-SubCell"/>
</dbReference>
<dbReference type="Pfam" id="PF07767">
    <property type="entry name" value="Nop53"/>
    <property type="match status" value="1"/>
</dbReference>
<feature type="region of interest" description="Disordered" evidence="6">
    <location>
        <begin position="290"/>
        <end position="359"/>
    </location>
</feature>
<comment type="similarity">
    <text evidence="1 5">Belongs to the NOP53 family.</text>
</comment>
<evidence type="ECO:0000313" key="8">
    <source>
        <dbReference type="Proteomes" id="UP001310890"/>
    </source>
</evidence>
<comment type="subcellular location">
    <subcellularLocation>
        <location evidence="5">Nucleus</location>
        <location evidence="5">Nucleolus</location>
    </subcellularLocation>
    <subcellularLocation>
        <location evidence="5">Nucleus</location>
        <location evidence="5">Nucleoplasm</location>
    </subcellularLocation>
</comment>
<dbReference type="GO" id="GO:0005654">
    <property type="term" value="C:nucleoplasm"/>
    <property type="evidence" value="ECO:0007669"/>
    <property type="project" value="UniProtKB-SubCell"/>
</dbReference>
<keyword evidence="4 5" id="KW-0539">Nucleus</keyword>
<dbReference type="PANTHER" id="PTHR14211">
    <property type="entry name" value="GLIOMA SUPPRESSOR CANDIDATE REGION GENE 2"/>
    <property type="match status" value="1"/>
</dbReference>
<reference evidence="7" key="1">
    <citation type="submission" date="2023-08" db="EMBL/GenBank/DDBJ databases">
        <title>Black Yeasts Isolated from many extreme environments.</title>
        <authorList>
            <person name="Coleine C."/>
            <person name="Stajich J.E."/>
            <person name="Selbmann L."/>
        </authorList>
    </citation>
    <scope>NUCLEOTIDE SEQUENCE</scope>
    <source>
        <strain evidence="7">CCFEE 5401</strain>
    </source>
</reference>
<dbReference type="GO" id="GO:0006364">
    <property type="term" value="P:rRNA processing"/>
    <property type="evidence" value="ECO:0007669"/>
    <property type="project" value="TreeGrafter"/>
</dbReference>
<dbReference type="PANTHER" id="PTHR14211:SF7">
    <property type="entry name" value="RIBOSOME BIOGENESIS PROTEIN NOP53"/>
    <property type="match status" value="1"/>
</dbReference>
<comment type="caution">
    <text evidence="7">The sequence shown here is derived from an EMBL/GenBank/DDBJ whole genome shotgun (WGS) entry which is preliminary data.</text>
</comment>
<feature type="region of interest" description="Disordered" evidence="6">
    <location>
        <begin position="89"/>
        <end position="119"/>
    </location>
</feature>
<evidence type="ECO:0000256" key="4">
    <source>
        <dbReference type="ARBA" id="ARBA00023242"/>
    </source>
</evidence>
<feature type="region of interest" description="Disordered" evidence="6">
    <location>
        <begin position="1"/>
        <end position="24"/>
    </location>
</feature>
<evidence type="ECO:0000256" key="1">
    <source>
        <dbReference type="ARBA" id="ARBA00008838"/>
    </source>
</evidence>
<gene>
    <name evidence="7" type="ORF">LTR62_006005</name>
</gene>
<evidence type="ECO:0000256" key="6">
    <source>
        <dbReference type="SAM" id="MobiDB-lite"/>
    </source>
</evidence>
<accession>A0AAN7TN18</accession>
<dbReference type="Proteomes" id="UP001310890">
    <property type="component" value="Unassembled WGS sequence"/>
</dbReference>
<proteinExistence type="inferred from homology"/>
<dbReference type="GO" id="GO:0000027">
    <property type="term" value="P:ribosomal large subunit assembly"/>
    <property type="evidence" value="ECO:0007669"/>
    <property type="project" value="UniProtKB-UniRule"/>
</dbReference>
<feature type="compositionally biased region" description="Basic and acidic residues" evidence="6">
    <location>
        <begin position="290"/>
        <end position="333"/>
    </location>
</feature>